<dbReference type="GO" id="GO:0016740">
    <property type="term" value="F:transferase activity"/>
    <property type="evidence" value="ECO:0007669"/>
    <property type="project" value="UniProtKB-KW"/>
</dbReference>
<feature type="compositionally biased region" description="Polar residues" evidence="2">
    <location>
        <begin position="533"/>
        <end position="544"/>
    </location>
</feature>
<dbReference type="InterPro" id="IPR003673">
    <property type="entry name" value="CoA-Trfase_fam_III"/>
</dbReference>
<sequence>MAGRKQDHEIQISHSIALKVLDDILNDFDLARSDGSSTVELLGPIPEANQTNSQHINMSLIGAVPSLANAIVATQIFEARGGEPQRIAVDLQRSHNYLDPDIGMTPTINGQEITLDLVAGNPFLGNIYETADGRHVVPSAVYVDLVYQWSTFLRCAVNTADVAAAIANWKAEDLERAAEVADLPFAVVQSEESWAATEQGQHMAALPIVPIRKVMSSPPKSLSPNPSRPLEGLKVLCLTHAIAGPSAGRTLAEYGASVLQIMYTHGFEHPFVYTYANLGCASSRLDFNKECDRSHLWDLIKEADVWIDSYRDGALSKFGFVDQMLQQVNPSLIISHVRLYGTSGPWSSKPGFDMQGSASSGMMALCGGGIETPSFPPGLVINDYTTGYYGALAIQAAVLRRMKEGGGYILSPSLAGTATSIVKHFKTSNFPEIQDNKTSKLPPHELKAQTKVGLLKTLQPLPVLSKTPLCYSHLVLSPMGSDPPLFPGSRATYDGDKVKANKKDELLHRWSSSITARMENLRQNGSKPVYAETASQPSSGSHKL</sequence>
<comment type="similarity">
    <text evidence="1">Belongs to the CoA-transferase III family.</text>
</comment>
<name>A0A8H6VGW2_9PEZI</name>
<organism evidence="3 4">
    <name type="scientific">Pseudocercospora fuligena</name>
    <dbReference type="NCBI Taxonomy" id="685502"/>
    <lineage>
        <taxon>Eukaryota</taxon>
        <taxon>Fungi</taxon>
        <taxon>Dikarya</taxon>
        <taxon>Ascomycota</taxon>
        <taxon>Pezizomycotina</taxon>
        <taxon>Dothideomycetes</taxon>
        <taxon>Dothideomycetidae</taxon>
        <taxon>Mycosphaerellales</taxon>
        <taxon>Mycosphaerellaceae</taxon>
        <taxon>Pseudocercospora</taxon>
    </lineage>
</organism>
<dbReference type="PANTHER" id="PTHR48229">
    <property type="entry name" value="CAIB/BAIF FAMILY ENZYME (AFU_ORTHOLOGUE AFUA_1G05360)-RELATED"/>
    <property type="match status" value="1"/>
</dbReference>
<keyword evidence="4" id="KW-1185">Reference proteome</keyword>
<dbReference type="Proteomes" id="UP000660729">
    <property type="component" value="Unassembled WGS sequence"/>
</dbReference>
<dbReference type="Gene3D" id="3.40.50.10540">
    <property type="entry name" value="Crotonobetainyl-coa:carnitine coa-transferase, domain 1"/>
    <property type="match status" value="1"/>
</dbReference>
<dbReference type="OrthoDB" id="5863171at2759"/>
<dbReference type="EMBL" id="JABCIY010000164">
    <property type="protein sequence ID" value="KAF7191035.1"/>
    <property type="molecule type" value="Genomic_DNA"/>
</dbReference>
<gene>
    <name evidence="3" type="ORF">HII31_07659</name>
</gene>
<evidence type="ECO:0000256" key="2">
    <source>
        <dbReference type="SAM" id="MobiDB-lite"/>
    </source>
</evidence>
<evidence type="ECO:0000256" key="1">
    <source>
        <dbReference type="ARBA" id="ARBA00008383"/>
    </source>
</evidence>
<evidence type="ECO:0000313" key="3">
    <source>
        <dbReference type="EMBL" id="KAF7191035.1"/>
    </source>
</evidence>
<protein>
    <submittedName>
        <fullName evidence="3">Acetyl-coenzyme A transferase nodX</fullName>
    </submittedName>
</protein>
<proteinExistence type="inferred from homology"/>
<dbReference type="InterPro" id="IPR052985">
    <property type="entry name" value="CoA-trans_III_biosynth/detox"/>
</dbReference>
<evidence type="ECO:0000313" key="4">
    <source>
        <dbReference type="Proteomes" id="UP000660729"/>
    </source>
</evidence>
<keyword evidence="3" id="KW-0808">Transferase</keyword>
<feature type="region of interest" description="Disordered" evidence="2">
    <location>
        <begin position="522"/>
        <end position="544"/>
    </location>
</feature>
<accession>A0A8H6VGW2</accession>
<feature type="non-terminal residue" evidence="3">
    <location>
        <position position="1"/>
    </location>
</feature>
<dbReference type="InterPro" id="IPR023606">
    <property type="entry name" value="CoA-Trfase_III_dom_1_sf"/>
</dbReference>
<dbReference type="Pfam" id="PF02515">
    <property type="entry name" value="CoA_transf_3"/>
    <property type="match status" value="1"/>
</dbReference>
<dbReference type="AlphaFoldDB" id="A0A8H6VGW2"/>
<comment type="caution">
    <text evidence="3">The sequence shown here is derived from an EMBL/GenBank/DDBJ whole genome shotgun (WGS) entry which is preliminary data.</text>
</comment>
<dbReference type="SUPFAM" id="SSF89796">
    <property type="entry name" value="CoA-transferase family III (CaiB/BaiF)"/>
    <property type="match status" value="2"/>
</dbReference>
<reference evidence="3" key="1">
    <citation type="submission" date="2020-04" db="EMBL/GenBank/DDBJ databases">
        <title>Draft genome resource of the tomato pathogen Pseudocercospora fuligena.</title>
        <authorList>
            <person name="Zaccaron A."/>
        </authorList>
    </citation>
    <scope>NUCLEOTIDE SEQUENCE</scope>
    <source>
        <strain evidence="3">PF001</strain>
    </source>
</reference>
<dbReference type="PANTHER" id="PTHR48229:SF1">
    <property type="entry name" value="ALPHA METHYLACYL-COA RACEMASE-RELATED"/>
    <property type="match status" value="1"/>
</dbReference>